<name>U2S3H3_9BACL</name>
<evidence type="ECO:0000313" key="4">
    <source>
        <dbReference type="Proteomes" id="UP000016637"/>
    </source>
</evidence>
<dbReference type="InterPro" id="IPR022742">
    <property type="entry name" value="Hydrolase_4"/>
</dbReference>
<dbReference type="PANTHER" id="PTHR43358:SF4">
    <property type="entry name" value="ALPHA_BETA HYDROLASE FOLD-1 DOMAIN-CONTAINING PROTEIN"/>
    <property type="match status" value="1"/>
</dbReference>
<dbReference type="PATRIC" id="fig|1321820.3.peg.1089"/>
<proteinExistence type="predicted"/>
<evidence type="ECO:0000313" key="3">
    <source>
        <dbReference type="EMBL" id="ERK57347.1"/>
    </source>
</evidence>
<dbReference type="InterPro" id="IPR029058">
    <property type="entry name" value="AB_hydrolase_fold"/>
</dbReference>
<accession>U2S3H3</accession>
<feature type="transmembrane region" description="Helical" evidence="1">
    <location>
        <begin position="18"/>
        <end position="38"/>
    </location>
</feature>
<dbReference type="SUPFAM" id="SSF53474">
    <property type="entry name" value="alpha/beta-Hydrolases"/>
    <property type="match status" value="1"/>
</dbReference>
<keyword evidence="1" id="KW-0812">Transmembrane</keyword>
<reference evidence="3 4" key="1">
    <citation type="submission" date="2013-08" db="EMBL/GenBank/DDBJ databases">
        <authorList>
            <person name="Weinstock G."/>
            <person name="Sodergren E."/>
            <person name="Wylie T."/>
            <person name="Fulton L."/>
            <person name="Fulton R."/>
            <person name="Fronick C."/>
            <person name="O'Laughlin M."/>
            <person name="Godfrey J."/>
            <person name="Miner T."/>
            <person name="Herter B."/>
            <person name="Appelbaum E."/>
            <person name="Cordes M."/>
            <person name="Lek S."/>
            <person name="Wollam A."/>
            <person name="Pepin K.H."/>
            <person name="Palsikar V.B."/>
            <person name="Mitreva M."/>
            <person name="Wilson R.K."/>
        </authorList>
    </citation>
    <scope>NUCLEOTIDE SEQUENCE [LARGE SCALE GENOMIC DNA]</scope>
    <source>
        <strain evidence="3 4">ATCC 700627</strain>
    </source>
</reference>
<protein>
    <recommendedName>
        <fullName evidence="2">Serine aminopeptidase S33 domain-containing protein</fullName>
    </recommendedName>
</protein>
<dbReference type="Pfam" id="PF12146">
    <property type="entry name" value="Hydrolase_4"/>
    <property type="match status" value="1"/>
</dbReference>
<evidence type="ECO:0000256" key="1">
    <source>
        <dbReference type="SAM" id="Phobius"/>
    </source>
</evidence>
<sequence>MFYYEERNVTMKKQVKKLLIGVLIVMVTGFGFTGNYFYNFALNPKVDKSAIVSQDNDGNKEDKAVLNQWFESNKQEVTMDSVTKNKLVGYKFINPKATKWIFVVHGYTSEAKKMVNYIKQFYDKGYNVFAPDLIAHGKSTGDFISMGGYDSDDLVNWVKKISAENNNADTVLFGISMGAATAMNAIGKNLPTNIKAFIEDSGYVNLKQEFTYQLKKLFNLPSFPVIPAANTVTKIRAGYFFGDVDATTALKNTKLPALILHGEEDGFVPIEHGKEAYNLISSEKEFHSFAGAKHVQAERKYREEYWSIIEKFLNKYFK</sequence>
<dbReference type="Gene3D" id="3.40.50.1820">
    <property type="entry name" value="alpha/beta hydrolase"/>
    <property type="match status" value="1"/>
</dbReference>
<dbReference type="AlphaFoldDB" id="U2S3H3"/>
<keyword evidence="4" id="KW-1185">Reference proteome</keyword>
<comment type="caution">
    <text evidence="3">The sequence shown here is derived from an EMBL/GenBank/DDBJ whole genome shotgun (WGS) entry which is preliminary data.</text>
</comment>
<dbReference type="Proteomes" id="UP000016637">
    <property type="component" value="Unassembled WGS sequence"/>
</dbReference>
<dbReference type="HOGENOM" id="CLU_029375_6_3_9"/>
<keyword evidence="1" id="KW-0472">Membrane</keyword>
<dbReference type="InterPro" id="IPR052920">
    <property type="entry name" value="DNA-binding_regulatory"/>
</dbReference>
<keyword evidence="1" id="KW-1133">Transmembrane helix</keyword>
<dbReference type="PANTHER" id="PTHR43358">
    <property type="entry name" value="ALPHA/BETA-HYDROLASE"/>
    <property type="match status" value="1"/>
</dbReference>
<dbReference type="eggNOG" id="COG1073">
    <property type="taxonomic scope" value="Bacteria"/>
</dbReference>
<dbReference type="EMBL" id="AWVP01000070">
    <property type="protein sequence ID" value="ERK57347.1"/>
    <property type="molecule type" value="Genomic_DNA"/>
</dbReference>
<evidence type="ECO:0000259" key="2">
    <source>
        <dbReference type="Pfam" id="PF12146"/>
    </source>
</evidence>
<organism evidence="3 4">
    <name type="scientific">Gemella bergeri ATCC 700627</name>
    <dbReference type="NCBI Taxonomy" id="1321820"/>
    <lineage>
        <taxon>Bacteria</taxon>
        <taxon>Bacillati</taxon>
        <taxon>Bacillota</taxon>
        <taxon>Bacilli</taxon>
        <taxon>Bacillales</taxon>
        <taxon>Gemellaceae</taxon>
        <taxon>Gemella</taxon>
    </lineage>
</organism>
<feature type="domain" description="Serine aminopeptidase S33" evidence="2">
    <location>
        <begin position="97"/>
        <end position="217"/>
    </location>
</feature>
<gene>
    <name evidence="3" type="ORF">HMPREF1983_01123</name>
</gene>